<dbReference type="EMBL" id="ASPP01020546">
    <property type="protein sequence ID" value="ETO13541.1"/>
    <property type="molecule type" value="Genomic_DNA"/>
</dbReference>
<dbReference type="AlphaFoldDB" id="X6MIP9"/>
<protein>
    <submittedName>
        <fullName evidence="4">Uncharacterized protein</fullName>
    </submittedName>
</protein>
<dbReference type="PROSITE" id="PS50082">
    <property type="entry name" value="WD_REPEATS_2"/>
    <property type="match status" value="5"/>
</dbReference>
<dbReference type="PROSITE" id="PS00678">
    <property type="entry name" value="WD_REPEATS_1"/>
    <property type="match status" value="2"/>
</dbReference>
<feature type="repeat" description="WD" evidence="3">
    <location>
        <begin position="186"/>
        <end position="225"/>
    </location>
</feature>
<gene>
    <name evidence="4" type="ORF">RFI_23837</name>
</gene>
<dbReference type="GO" id="GO:1990234">
    <property type="term" value="C:transferase complex"/>
    <property type="evidence" value="ECO:0007669"/>
    <property type="project" value="UniProtKB-ARBA"/>
</dbReference>
<dbReference type="InterPro" id="IPR001680">
    <property type="entry name" value="WD40_rpt"/>
</dbReference>
<dbReference type="InterPro" id="IPR015943">
    <property type="entry name" value="WD40/YVTN_repeat-like_dom_sf"/>
</dbReference>
<dbReference type="InterPro" id="IPR036322">
    <property type="entry name" value="WD40_repeat_dom_sf"/>
</dbReference>
<dbReference type="Gene3D" id="2.130.10.10">
    <property type="entry name" value="YVTN repeat-like/Quinoprotein amine dehydrogenase"/>
    <property type="match status" value="2"/>
</dbReference>
<dbReference type="CDD" id="cd00200">
    <property type="entry name" value="WD40"/>
    <property type="match status" value="1"/>
</dbReference>
<evidence type="ECO:0000256" key="2">
    <source>
        <dbReference type="ARBA" id="ARBA00022737"/>
    </source>
</evidence>
<dbReference type="Pfam" id="PF00400">
    <property type="entry name" value="WD40"/>
    <property type="match status" value="5"/>
</dbReference>
<evidence type="ECO:0000256" key="1">
    <source>
        <dbReference type="ARBA" id="ARBA00022574"/>
    </source>
</evidence>
<dbReference type="OMA" id="CDERIIS"/>
<evidence type="ECO:0000313" key="4">
    <source>
        <dbReference type="EMBL" id="ETO13541.1"/>
    </source>
</evidence>
<dbReference type="PRINTS" id="PR00320">
    <property type="entry name" value="GPROTEINBRPT"/>
</dbReference>
<dbReference type="SUPFAM" id="SSF50978">
    <property type="entry name" value="WD40 repeat-like"/>
    <property type="match status" value="1"/>
</dbReference>
<organism evidence="4 5">
    <name type="scientific">Reticulomyxa filosa</name>
    <dbReference type="NCBI Taxonomy" id="46433"/>
    <lineage>
        <taxon>Eukaryota</taxon>
        <taxon>Sar</taxon>
        <taxon>Rhizaria</taxon>
        <taxon>Retaria</taxon>
        <taxon>Foraminifera</taxon>
        <taxon>Monothalamids</taxon>
        <taxon>Reticulomyxidae</taxon>
        <taxon>Reticulomyxa</taxon>
    </lineage>
</organism>
<feature type="repeat" description="WD" evidence="3">
    <location>
        <begin position="34"/>
        <end position="66"/>
    </location>
</feature>
<dbReference type="PROSITE" id="PS50294">
    <property type="entry name" value="WD_REPEATS_REGION"/>
    <property type="match status" value="1"/>
</dbReference>
<reference evidence="4 5" key="1">
    <citation type="journal article" date="2013" name="Curr. Biol.">
        <title>The Genome of the Foraminiferan Reticulomyxa filosa.</title>
        <authorList>
            <person name="Glockner G."/>
            <person name="Hulsmann N."/>
            <person name="Schleicher M."/>
            <person name="Noegel A.A."/>
            <person name="Eichinger L."/>
            <person name="Gallinger C."/>
            <person name="Pawlowski J."/>
            <person name="Sierra R."/>
            <person name="Euteneuer U."/>
            <person name="Pillet L."/>
            <person name="Moustafa A."/>
            <person name="Platzer M."/>
            <person name="Groth M."/>
            <person name="Szafranski K."/>
            <person name="Schliwa M."/>
        </authorList>
    </citation>
    <scope>NUCLEOTIDE SEQUENCE [LARGE SCALE GENOMIC DNA]</scope>
</reference>
<feature type="repeat" description="WD" evidence="3">
    <location>
        <begin position="226"/>
        <end position="258"/>
    </location>
</feature>
<accession>X6MIP9</accession>
<keyword evidence="2" id="KW-0677">Repeat</keyword>
<name>X6MIP9_RETFI</name>
<proteinExistence type="predicted"/>
<dbReference type="Proteomes" id="UP000023152">
    <property type="component" value="Unassembled WGS sequence"/>
</dbReference>
<sequence length="258" mass="29620">MMIQHHKQSQLNFKKQTFCIKLWNIKNGNCISTLRGHDEWISGLKLREHQMLSCSWDNTIRLWSLDFLNDWTENSNAAHNANKSAKLTMTLQSSPGNAIYCMHWSDDGNTVVCGTRHQSIEMWDLNKQSLVRTFMGHTKQVYCLQMQTLCNHLQQDTHCSLIVSGSADRSIVMWDTRTANCAGTFPRAHNGPVMCLQFDDHKIISGGCDKQLKIFDMRQRKCLHTLFGHSKVIFSLQFDDTKIISGSADTTCKIWNFT</sequence>
<evidence type="ECO:0000256" key="3">
    <source>
        <dbReference type="PROSITE-ProRule" id="PRU00221"/>
    </source>
</evidence>
<keyword evidence="1 3" id="KW-0853">WD repeat</keyword>
<feature type="repeat" description="WD" evidence="3">
    <location>
        <begin position="92"/>
        <end position="133"/>
    </location>
</feature>
<feature type="repeat" description="WD" evidence="3">
    <location>
        <begin position="160"/>
        <end position="184"/>
    </location>
</feature>
<dbReference type="OrthoDB" id="19711at2759"/>
<evidence type="ECO:0000313" key="5">
    <source>
        <dbReference type="Proteomes" id="UP000023152"/>
    </source>
</evidence>
<comment type="caution">
    <text evidence="4">The sequence shown here is derived from an EMBL/GenBank/DDBJ whole genome shotgun (WGS) entry which is preliminary data.</text>
</comment>
<dbReference type="InterPro" id="IPR020472">
    <property type="entry name" value="WD40_PAC1"/>
</dbReference>
<dbReference type="InterPro" id="IPR019775">
    <property type="entry name" value="WD40_repeat_CS"/>
</dbReference>
<dbReference type="PANTHER" id="PTHR22847">
    <property type="entry name" value="WD40 REPEAT PROTEIN"/>
    <property type="match status" value="1"/>
</dbReference>
<dbReference type="SMART" id="SM00320">
    <property type="entry name" value="WD40"/>
    <property type="match status" value="5"/>
</dbReference>
<dbReference type="PANTHER" id="PTHR22847:SF745">
    <property type="entry name" value="F-BOX_WD REPEAT-CONTAINING PROTEIN 7"/>
    <property type="match status" value="1"/>
</dbReference>
<keyword evidence="5" id="KW-1185">Reference proteome</keyword>